<dbReference type="InterPro" id="IPR000595">
    <property type="entry name" value="cNMP-bd_dom"/>
</dbReference>
<dbReference type="EMBL" id="LWHJ01000011">
    <property type="protein sequence ID" value="OAQ41776.1"/>
    <property type="molecule type" value="Genomic_DNA"/>
</dbReference>
<dbReference type="InterPro" id="IPR014710">
    <property type="entry name" value="RmlC-like_jellyroll"/>
</dbReference>
<evidence type="ECO:0000313" key="2">
    <source>
        <dbReference type="EMBL" id="OAQ41776.1"/>
    </source>
</evidence>
<reference evidence="2 3" key="1">
    <citation type="submission" date="2016-04" db="EMBL/GenBank/DDBJ databases">
        <authorList>
            <person name="Evans L.H."/>
            <person name="Alamgir A."/>
            <person name="Owens N."/>
            <person name="Weber N.D."/>
            <person name="Virtaneva K."/>
            <person name="Barbian K."/>
            <person name="Babar A."/>
            <person name="Rosenke K."/>
        </authorList>
    </citation>
    <scope>NUCLEOTIDE SEQUENCE [LARGE SCALE GENOMIC DNA]</scope>
    <source>
        <strain evidence="2 3">CCM 8644</strain>
    </source>
</reference>
<comment type="caution">
    <text evidence="2">The sequence shown here is derived from an EMBL/GenBank/DDBJ whole genome shotgun (WGS) entry which is preliminary data.</text>
</comment>
<dbReference type="InterPro" id="IPR018490">
    <property type="entry name" value="cNMP-bd_dom_sf"/>
</dbReference>
<sequence>MLDNLIDIISKTVKPSLEDIELCRTYFEQVKISRNTVLEEQGKTPQYLYFVSSGFMRLFYYDENGDEQTTYLCSINGFIASFLCFINQIKATENVECVTDCEILRITNANLKKLIDESENFKKFSLIIFEQAIFSTANRANDLATLNAEQRYKKLIDNQPQLIQNIPIQYIASFLGMKPESLSRIRRQIIS</sequence>
<feature type="domain" description="Cyclic nucleotide-binding" evidence="1">
    <location>
        <begin position="30"/>
        <end position="117"/>
    </location>
</feature>
<dbReference type="SUPFAM" id="SSF51206">
    <property type="entry name" value="cAMP-binding domain-like"/>
    <property type="match status" value="1"/>
</dbReference>
<keyword evidence="3" id="KW-1185">Reference proteome</keyword>
<dbReference type="OrthoDB" id="758145at2"/>
<evidence type="ECO:0000259" key="1">
    <source>
        <dbReference type="Pfam" id="PF00027"/>
    </source>
</evidence>
<dbReference type="Pfam" id="PF00027">
    <property type="entry name" value="cNMP_binding"/>
    <property type="match status" value="1"/>
</dbReference>
<dbReference type="AlphaFoldDB" id="A0A179DKY9"/>
<evidence type="ECO:0000313" key="3">
    <source>
        <dbReference type="Proteomes" id="UP000078459"/>
    </source>
</evidence>
<dbReference type="Gene3D" id="2.60.120.10">
    <property type="entry name" value="Jelly Rolls"/>
    <property type="match status" value="1"/>
</dbReference>
<proteinExistence type="predicted"/>
<reference evidence="2 3" key="2">
    <citation type="submission" date="2016-06" db="EMBL/GenBank/DDBJ databases">
        <title>Pedobacter psychrophilus sp. nov., isolated from Antarctic fragmentary rock.</title>
        <authorList>
            <person name="Svec P."/>
        </authorList>
    </citation>
    <scope>NUCLEOTIDE SEQUENCE [LARGE SCALE GENOMIC DNA]</scope>
    <source>
        <strain evidence="2 3">CCM 8644</strain>
    </source>
</reference>
<accession>A0A179DKY9</accession>
<protein>
    <submittedName>
        <fullName evidence="2">Cyclic nucleotide-binding protein</fullName>
    </submittedName>
</protein>
<gene>
    <name evidence="2" type="ORF">A5893_01275</name>
</gene>
<dbReference type="STRING" id="1826909.A5893_01275"/>
<dbReference type="Proteomes" id="UP000078459">
    <property type="component" value="Unassembled WGS sequence"/>
</dbReference>
<name>A0A179DKY9_9SPHI</name>
<dbReference type="CDD" id="cd00038">
    <property type="entry name" value="CAP_ED"/>
    <property type="match status" value="1"/>
</dbReference>
<organism evidence="2 3">
    <name type="scientific">Pedobacter psychrophilus</name>
    <dbReference type="NCBI Taxonomy" id="1826909"/>
    <lineage>
        <taxon>Bacteria</taxon>
        <taxon>Pseudomonadati</taxon>
        <taxon>Bacteroidota</taxon>
        <taxon>Sphingobacteriia</taxon>
        <taxon>Sphingobacteriales</taxon>
        <taxon>Sphingobacteriaceae</taxon>
        <taxon>Pedobacter</taxon>
    </lineage>
</organism>